<feature type="domain" description="Thiamine pyrophosphate enzyme N-terminal TPP-binding" evidence="3">
    <location>
        <begin position="23"/>
        <end position="99"/>
    </location>
</feature>
<dbReference type="PANTHER" id="PTHR42818">
    <property type="entry name" value="SULFOPYRUVATE DECARBOXYLASE SUBUNIT ALPHA"/>
    <property type="match status" value="1"/>
</dbReference>
<dbReference type="STRING" id="418495.SAMN05216215_104752"/>
<keyword evidence="2" id="KW-0456">Lyase</keyword>
<sequence length="180" mass="18911">MAGSNAYTDAAVAGVLDWEPELLVHVPSSHAAPLIRAFEQAGTPSVLANREEEAVGIAGGAALAGRRALIVMQDNGFGNALTALTTFAKAYHVGLPVLANTRGGLGEYNAMIHEFSAAVPALLTAAGIHHTPLGPHVSPEAWRVTTRDLCRTAAMTRRPMVALLDLLHPAIELRPEEAAR</sequence>
<dbReference type="OrthoDB" id="9785953at2"/>
<dbReference type="RefSeq" id="WP_093274307.1">
    <property type="nucleotide sequence ID" value="NZ_FNOK01000047.1"/>
</dbReference>
<evidence type="ECO:0000256" key="2">
    <source>
        <dbReference type="ARBA" id="ARBA00023239"/>
    </source>
</evidence>
<name>A0A1H3QFV0_9PSEU</name>
<evidence type="ECO:0000313" key="4">
    <source>
        <dbReference type="EMBL" id="SDZ12237.1"/>
    </source>
</evidence>
<evidence type="ECO:0000259" key="3">
    <source>
        <dbReference type="Pfam" id="PF02776"/>
    </source>
</evidence>
<dbReference type="Pfam" id="PF02776">
    <property type="entry name" value="TPP_enzyme_N"/>
    <property type="match status" value="1"/>
</dbReference>
<dbReference type="Proteomes" id="UP000199529">
    <property type="component" value="Unassembled WGS sequence"/>
</dbReference>
<dbReference type="EMBL" id="FNOK01000047">
    <property type="protein sequence ID" value="SDZ12237.1"/>
    <property type="molecule type" value="Genomic_DNA"/>
</dbReference>
<proteinExistence type="predicted"/>
<dbReference type="Gene3D" id="3.40.50.970">
    <property type="match status" value="1"/>
</dbReference>
<dbReference type="AlphaFoldDB" id="A0A1H3QFV0"/>
<dbReference type="InterPro" id="IPR012001">
    <property type="entry name" value="Thiamin_PyroP_enz_TPP-bd_dom"/>
</dbReference>
<gene>
    <name evidence="4" type="ORF">SAMN05216215_104752</name>
</gene>
<dbReference type="SUPFAM" id="SSF52518">
    <property type="entry name" value="Thiamin diphosphate-binding fold (THDP-binding)"/>
    <property type="match status" value="1"/>
</dbReference>
<dbReference type="PANTHER" id="PTHR42818:SF1">
    <property type="entry name" value="SULFOPYRUVATE DECARBOXYLASE"/>
    <property type="match status" value="1"/>
</dbReference>
<accession>A0A1H3QFV0</accession>
<keyword evidence="4" id="KW-0670">Pyruvate</keyword>
<keyword evidence="5" id="KW-1185">Reference proteome</keyword>
<keyword evidence="1" id="KW-0210">Decarboxylase</keyword>
<reference evidence="5" key="1">
    <citation type="submission" date="2016-10" db="EMBL/GenBank/DDBJ databases">
        <authorList>
            <person name="Varghese N."/>
            <person name="Submissions S."/>
        </authorList>
    </citation>
    <scope>NUCLEOTIDE SEQUENCE [LARGE SCALE GENOMIC DNA]</scope>
    <source>
        <strain evidence="5">CGMCC 4.3530</strain>
    </source>
</reference>
<dbReference type="InterPro" id="IPR051818">
    <property type="entry name" value="TPP_dependent_decarboxylase"/>
</dbReference>
<dbReference type="GO" id="GO:0000287">
    <property type="term" value="F:magnesium ion binding"/>
    <property type="evidence" value="ECO:0007669"/>
    <property type="project" value="UniProtKB-ARBA"/>
</dbReference>
<organism evidence="4 5">
    <name type="scientific">Saccharopolyspora shandongensis</name>
    <dbReference type="NCBI Taxonomy" id="418495"/>
    <lineage>
        <taxon>Bacteria</taxon>
        <taxon>Bacillati</taxon>
        <taxon>Actinomycetota</taxon>
        <taxon>Actinomycetes</taxon>
        <taxon>Pseudonocardiales</taxon>
        <taxon>Pseudonocardiaceae</taxon>
        <taxon>Saccharopolyspora</taxon>
    </lineage>
</organism>
<protein>
    <submittedName>
        <fullName evidence="4">Sulfopyruvate decarboxylase subunit alpha</fullName>
    </submittedName>
</protein>
<dbReference type="InterPro" id="IPR029061">
    <property type="entry name" value="THDP-binding"/>
</dbReference>
<dbReference type="GO" id="GO:0016831">
    <property type="term" value="F:carboxy-lyase activity"/>
    <property type="evidence" value="ECO:0007669"/>
    <property type="project" value="UniProtKB-KW"/>
</dbReference>
<evidence type="ECO:0000313" key="5">
    <source>
        <dbReference type="Proteomes" id="UP000199529"/>
    </source>
</evidence>
<evidence type="ECO:0000256" key="1">
    <source>
        <dbReference type="ARBA" id="ARBA00022793"/>
    </source>
</evidence>
<dbReference type="GO" id="GO:0030976">
    <property type="term" value="F:thiamine pyrophosphate binding"/>
    <property type="evidence" value="ECO:0007669"/>
    <property type="project" value="InterPro"/>
</dbReference>